<name>A0ABS1D8Z7_9PROT</name>
<evidence type="ECO:0000313" key="2">
    <source>
        <dbReference type="Proteomes" id="UP001296873"/>
    </source>
</evidence>
<evidence type="ECO:0000313" key="1">
    <source>
        <dbReference type="EMBL" id="MBK1666719.1"/>
    </source>
</evidence>
<reference evidence="1 2" key="1">
    <citation type="journal article" date="2020" name="Microorganisms">
        <title>Osmotic Adaptation and Compatible Solute Biosynthesis of Phototrophic Bacteria as Revealed from Genome Analyses.</title>
        <authorList>
            <person name="Imhoff J.F."/>
            <person name="Rahn T."/>
            <person name="Kunzel S."/>
            <person name="Keller A."/>
            <person name="Neulinger S.C."/>
        </authorList>
    </citation>
    <scope>NUCLEOTIDE SEQUENCE [LARGE SCALE GENOMIC DNA]</scope>
    <source>
        <strain evidence="1 2">DSM 9895</strain>
    </source>
</reference>
<gene>
    <name evidence="1" type="ORF">CKO28_01495</name>
</gene>
<comment type="caution">
    <text evidence="1">The sequence shown here is derived from an EMBL/GenBank/DDBJ whole genome shotgun (WGS) entry which is preliminary data.</text>
</comment>
<organism evidence="1 2">
    <name type="scientific">Rhodovibrio sodomensis</name>
    <dbReference type="NCBI Taxonomy" id="1088"/>
    <lineage>
        <taxon>Bacteria</taxon>
        <taxon>Pseudomonadati</taxon>
        <taxon>Pseudomonadota</taxon>
        <taxon>Alphaproteobacteria</taxon>
        <taxon>Rhodospirillales</taxon>
        <taxon>Rhodovibrionaceae</taxon>
        <taxon>Rhodovibrio</taxon>
    </lineage>
</organism>
<proteinExistence type="predicted"/>
<sequence>MQWLGIGYFAGAMIDCAVRSDIFVLRVNGPRTLYPFEFSRSTISGPFGLFLDYMESVQSFVWPLLLLIDLI</sequence>
<protein>
    <submittedName>
        <fullName evidence="1">Uncharacterized protein</fullName>
    </submittedName>
</protein>
<accession>A0ABS1D8Z7</accession>
<dbReference type="Proteomes" id="UP001296873">
    <property type="component" value="Unassembled WGS sequence"/>
</dbReference>
<dbReference type="EMBL" id="NRRL01000001">
    <property type="protein sequence ID" value="MBK1666719.1"/>
    <property type="molecule type" value="Genomic_DNA"/>
</dbReference>
<keyword evidence="2" id="KW-1185">Reference proteome</keyword>
<dbReference type="RefSeq" id="WP_200338774.1">
    <property type="nucleotide sequence ID" value="NZ_NRRL01000001.1"/>
</dbReference>